<dbReference type="AlphaFoldDB" id="A0A2Z4RSY9"/>
<accession>A0A2Z4RSY9</accession>
<gene>
    <name evidence="1" type="ORF">DKY63_02285</name>
</gene>
<dbReference type="EMBL" id="CP029693">
    <property type="protein sequence ID" value="AWY44303.1"/>
    <property type="molecule type" value="Genomic_DNA"/>
</dbReference>
<evidence type="ECO:0000313" key="1">
    <source>
        <dbReference type="EMBL" id="AWY44303.1"/>
    </source>
</evidence>
<reference evidence="1 2" key="1">
    <citation type="submission" date="2018-05" db="EMBL/GenBank/DDBJ databases">
        <title>Whole genome sequence of Pseudomonas putida JBC17.</title>
        <authorList>
            <person name="Lee Y.H."/>
            <person name="David K."/>
        </authorList>
    </citation>
    <scope>NUCLEOTIDE SEQUENCE [LARGE SCALE GENOMIC DNA]</scope>
    <source>
        <strain evidence="1 2">JBC17</strain>
    </source>
</reference>
<evidence type="ECO:0000313" key="2">
    <source>
        <dbReference type="Proteomes" id="UP000250299"/>
    </source>
</evidence>
<dbReference type="Proteomes" id="UP000250299">
    <property type="component" value="Chromosome"/>
</dbReference>
<name>A0A2Z4RSY9_PSEPU</name>
<proteinExistence type="predicted"/>
<organism evidence="1 2">
    <name type="scientific">Pseudomonas putida</name>
    <name type="common">Arthrobacter siderocapsulatus</name>
    <dbReference type="NCBI Taxonomy" id="303"/>
    <lineage>
        <taxon>Bacteria</taxon>
        <taxon>Pseudomonadati</taxon>
        <taxon>Pseudomonadota</taxon>
        <taxon>Gammaproteobacteria</taxon>
        <taxon>Pseudomonadales</taxon>
        <taxon>Pseudomonadaceae</taxon>
        <taxon>Pseudomonas</taxon>
    </lineage>
</organism>
<sequence length="72" mass="7601">MAGYSTTLAKSPQYPVGASLLAMVVNDNAGGLTPRGVLPYIASRLAPTVGLGQFSNHSRRSRKVPWINSTSI</sequence>
<protein>
    <submittedName>
        <fullName evidence="1">Uncharacterized protein</fullName>
    </submittedName>
</protein>